<dbReference type="PANTHER" id="PTHR43214:SF38">
    <property type="entry name" value="NITRATE_NITRITE RESPONSE REGULATOR PROTEIN NARL"/>
    <property type="match status" value="1"/>
</dbReference>
<dbReference type="InterPro" id="IPR039420">
    <property type="entry name" value="WalR-like"/>
</dbReference>
<dbReference type="SUPFAM" id="SSF46894">
    <property type="entry name" value="C-terminal effector domain of the bipartite response regulators"/>
    <property type="match status" value="1"/>
</dbReference>
<dbReference type="Pfam" id="PF00072">
    <property type="entry name" value="Response_reg"/>
    <property type="match status" value="1"/>
</dbReference>
<dbReference type="Gene3D" id="3.40.50.2300">
    <property type="match status" value="1"/>
</dbReference>
<feature type="domain" description="HTH luxR-type" evidence="3">
    <location>
        <begin position="147"/>
        <end position="212"/>
    </location>
</feature>
<gene>
    <name evidence="5" type="ORF">DC094_12130</name>
</gene>
<proteinExistence type="predicted"/>
<dbReference type="PROSITE" id="PS50110">
    <property type="entry name" value="RESPONSE_REGULATORY"/>
    <property type="match status" value="1"/>
</dbReference>
<name>A0A2V1H254_9GAMM</name>
<keyword evidence="2" id="KW-0597">Phosphoprotein</keyword>
<dbReference type="SMART" id="SM00421">
    <property type="entry name" value="HTH_LUXR"/>
    <property type="match status" value="1"/>
</dbReference>
<organism evidence="5 6">
    <name type="scientific">Pelagibaculum spongiae</name>
    <dbReference type="NCBI Taxonomy" id="2080658"/>
    <lineage>
        <taxon>Bacteria</taxon>
        <taxon>Pseudomonadati</taxon>
        <taxon>Pseudomonadota</taxon>
        <taxon>Gammaproteobacteria</taxon>
        <taxon>Oceanospirillales</taxon>
        <taxon>Pelagibaculum</taxon>
    </lineage>
</organism>
<keyword evidence="1" id="KW-0238">DNA-binding</keyword>
<evidence type="ECO:0000313" key="5">
    <source>
        <dbReference type="EMBL" id="PVZ68986.1"/>
    </source>
</evidence>
<dbReference type="SUPFAM" id="SSF52172">
    <property type="entry name" value="CheY-like"/>
    <property type="match status" value="1"/>
</dbReference>
<evidence type="ECO:0000256" key="1">
    <source>
        <dbReference type="ARBA" id="ARBA00023125"/>
    </source>
</evidence>
<evidence type="ECO:0000313" key="6">
    <source>
        <dbReference type="Proteomes" id="UP000244906"/>
    </source>
</evidence>
<dbReference type="Pfam" id="PF00196">
    <property type="entry name" value="GerE"/>
    <property type="match status" value="1"/>
</dbReference>
<dbReference type="RefSeq" id="WP_116687368.1">
    <property type="nucleotide sequence ID" value="NZ_CAWNYD010000004.1"/>
</dbReference>
<dbReference type="NCBIfam" id="NF007935">
    <property type="entry name" value="PRK10651.1"/>
    <property type="match status" value="1"/>
</dbReference>
<dbReference type="PROSITE" id="PS00622">
    <property type="entry name" value="HTH_LUXR_1"/>
    <property type="match status" value="1"/>
</dbReference>
<protein>
    <submittedName>
        <fullName evidence="5">Two-component system response regulator NarL</fullName>
    </submittedName>
</protein>
<dbReference type="EMBL" id="QDDL01000004">
    <property type="protein sequence ID" value="PVZ68986.1"/>
    <property type="molecule type" value="Genomic_DNA"/>
</dbReference>
<dbReference type="GO" id="GO:0000160">
    <property type="term" value="P:phosphorelay signal transduction system"/>
    <property type="evidence" value="ECO:0007669"/>
    <property type="project" value="InterPro"/>
</dbReference>
<dbReference type="InterPro" id="IPR011006">
    <property type="entry name" value="CheY-like_superfamily"/>
</dbReference>
<dbReference type="GO" id="GO:0003677">
    <property type="term" value="F:DNA binding"/>
    <property type="evidence" value="ECO:0007669"/>
    <property type="project" value="UniProtKB-KW"/>
</dbReference>
<evidence type="ECO:0000259" key="4">
    <source>
        <dbReference type="PROSITE" id="PS50110"/>
    </source>
</evidence>
<evidence type="ECO:0000259" key="3">
    <source>
        <dbReference type="PROSITE" id="PS50043"/>
    </source>
</evidence>
<dbReference type="InterPro" id="IPR000792">
    <property type="entry name" value="Tscrpt_reg_LuxR_C"/>
</dbReference>
<keyword evidence="6" id="KW-1185">Reference proteome</keyword>
<dbReference type="PROSITE" id="PS50043">
    <property type="entry name" value="HTH_LUXR_2"/>
    <property type="match status" value="1"/>
</dbReference>
<comment type="caution">
    <text evidence="5">The sequence shown here is derived from an EMBL/GenBank/DDBJ whole genome shotgun (WGS) entry which is preliminary data.</text>
</comment>
<dbReference type="InterPro" id="IPR016032">
    <property type="entry name" value="Sig_transdc_resp-reg_C-effctor"/>
</dbReference>
<feature type="modified residue" description="4-aspartylphosphate" evidence="2">
    <location>
        <position position="56"/>
    </location>
</feature>
<dbReference type="CDD" id="cd06170">
    <property type="entry name" value="LuxR_C_like"/>
    <property type="match status" value="1"/>
</dbReference>
<dbReference type="PANTHER" id="PTHR43214">
    <property type="entry name" value="TWO-COMPONENT RESPONSE REGULATOR"/>
    <property type="match status" value="1"/>
</dbReference>
<dbReference type="AlphaFoldDB" id="A0A2V1H254"/>
<reference evidence="5 6" key="1">
    <citation type="submission" date="2018-04" db="EMBL/GenBank/DDBJ databases">
        <title>Thalassorhabdus spongiae gen. nov., sp. nov., isolated from a marine sponge in South-West Iceland.</title>
        <authorList>
            <person name="Knobloch S."/>
            <person name="Daussin A."/>
            <person name="Johannsson R."/>
            <person name="Marteinsson V.T."/>
        </authorList>
    </citation>
    <scope>NUCLEOTIDE SEQUENCE [LARGE SCALE GENOMIC DNA]</scope>
    <source>
        <strain evidence="5 6">Hp12</strain>
    </source>
</reference>
<dbReference type="Proteomes" id="UP000244906">
    <property type="component" value="Unassembled WGS sequence"/>
</dbReference>
<dbReference type="SMART" id="SM00448">
    <property type="entry name" value="REC"/>
    <property type="match status" value="1"/>
</dbReference>
<evidence type="ECO:0000256" key="2">
    <source>
        <dbReference type="PROSITE-ProRule" id="PRU00169"/>
    </source>
</evidence>
<dbReference type="GO" id="GO:0006355">
    <property type="term" value="P:regulation of DNA-templated transcription"/>
    <property type="evidence" value="ECO:0007669"/>
    <property type="project" value="InterPro"/>
</dbReference>
<dbReference type="InterPro" id="IPR001789">
    <property type="entry name" value="Sig_transdc_resp-reg_receiver"/>
</dbReference>
<accession>A0A2V1H254</accession>
<dbReference type="OrthoDB" id="9796655at2"/>
<feature type="domain" description="Response regulatory" evidence="4">
    <location>
        <begin position="5"/>
        <end position="121"/>
    </location>
</feature>
<dbReference type="PRINTS" id="PR00038">
    <property type="entry name" value="HTHLUXR"/>
</dbReference>
<sequence>MDKCTILLVDDHPLLRQGVNQLIQMEPGLEVIGQSGKGEEAIELALQHEPDLVLLDLNMKGMTGLDTLKEMRRRGIASRIVILTVSDNQADVVSCLKAGADGYLLKDMEPEELLANLVEAASGKMVISDELGQILAQALRDRQSGHKMPSIHQLTQRERDILRLIAKGLSNKRIALKLDITEGTVKVHVKSILKKLQVRSRVEAAVWCVESNFS</sequence>